<keyword evidence="3 10" id="KW-0863">Zinc-finger</keyword>
<feature type="compositionally biased region" description="Low complexity" evidence="11">
    <location>
        <begin position="424"/>
        <end position="433"/>
    </location>
</feature>
<feature type="domain" description="C3H1-type" evidence="12">
    <location>
        <begin position="776"/>
        <end position="803"/>
    </location>
</feature>
<reference evidence="13" key="1">
    <citation type="submission" date="2023-08" db="EMBL/GenBank/DDBJ databases">
        <authorList>
            <person name="Alioto T."/>
            <person name="Alioto T."/>
            <person name="Gomez Garrido J."/>
        </authorList>
    </citation>
    <scope>NUCLEOTIDE SEQUENCE</scope>
</reference>
<evidence type="ECO:0000256" key="10">
    <source>
        <dbReference type="PROSITE-ProRule" id="PRU00723"/>
    </source>
</evidence>
<evidence type="ECO:0000256" key="6">
    <source>
        <dbReference type="ARBA" id="ARBA00057285"/>
    </source>
</evidence>
<feature type="region of interest" description="Disordered" evidence="11">
    <location>
        <begin position="25"/>
        <end position="225"/>
    </location>
</feature>
<dbReference type="SMART" id="SM00356">
    <property type="entry name" value="ZnF_C3H1"/>
    <property type="match status" value="5"/>
</dbReference>
<evidence type="ECO:0000256" key="4">
    <source>
        <dbReference type="ARBA" id="ARBA00022833"/>
    </source>
</evidence>
<dbReference type="FunFam" id="4.10.1000.10:FF:000022">
    <property type="entry name" value="Zinc finger CCCH domain-containing protein 7"/>
    <property type="match status" value="1"/>
</dbReference>
<comment type="subunit">
    <text evidence="7">Interacts with SMAD1, SMAD3, SMAD4, CPSF2 and CPSF3.</text>
</comment>
<dbReference type="GO" id="GO:0003677">
    <property type="term" value="F:DNA binding"/>
    <property type="evidence" value="ECO:0007669"/>
    <property type="project" value="UniProtKB-KW"/>
</dbReference>
<feature type="compositionally biased region" description="Polar residues" evidence="11">
    <location>
        <begin position="458"/>
        <end position="467"/>
    </location>
</feature>
<evidence type="ECO:0000256" key="9">
    <source>
        <dbReference type="ARBA" id="ARBA00079564"/>
    </source>
</evidence>
<feature type="compositionally biased region" description="Low complexity" evidence="11">
    <location>
        <begin position="893"/>
        <end position="903"/>
    </location>
</feature>
<keyword evidence="2" id="KW-0677">Repeat</keyword>
<dbReference type="InterPro" id="IPR000571">
    <property type="entry name" value="Znf_CCCH"/>
</dbReference>
<dbReference type="AlphaFoldDB" id="A0AAV1FFU0"/>
<sequence>MEEREALKRQIELLQNLINTHKSVHGDVPFSRAEQRPPGASTLARGRGVGSSVVHPHSSRGIVYDPQSRGSWRKTYSLSNKTPQTSVGHPSASTSSSGHQSSSTGAPHSTPQPGHSREEETDGARIMASSSDRNSGLSAATTEERKTSTLRKTTGSQHEGEKPGSGSTGVEKLHRQTQESQQKPHHRLVVLPSSEKKISVPSSAQANTSTSLHKSPPKPLLSSKTSMEAKKTTTFKAPVALPTGHNVLPLSKTSKQPSVKPTPHPSHCQAAASSLKQSKFTWVKSQNVGKTEPKQASPVPTVSTTLLSKAGVVGGSASSSLTSKRTPAKKLTRKLSPVTVASKTSKYRWVSSSVGAVAKIPRKSPSPKALVLSQRALEKGEPTKKVKSPSTPFSKLKKGNASSSSNSSTSSRYRWKAGGQSSPGAAAAGAATATRRKSAFHWTSDRSYRSAKGGFVSPPSQRTSLTPSPGGFKLRSRMKIIRKTTPGGGGSEKGSSPSAVKFSPRARIHSFTRTPTGVKRTPSKELVSFGRHKLRRLSPTSSRTSLAASPSSQRVFRTRYKMVTRPGSSAAHTPHYNPALSWRTKRIQSARSFLQSRLRTPPPDRQPSSAQRWRGSSMCWIGGSLYRVSANKLSRTVGSNMSINRTGRSFSGAQVSFTSPTYSRPFSTRHLASRAVQRSLAIIRHARHKKPQQRQKQYCMYYNRFGKCNRGNSCPFIHDPDKVAVCTRFLRGTCKQADGTCPFSHKVAKEKMPVCSYFLKGICNNSDCPYSHVYVSRNAKVCEDFVKGYCPEGAKCKKKHTLVCPDFSKTGTCPRGASCKLQHRQRVKRSPSTSSANPTRRGRAREPSKRPRLSVLIPQSSQTGPGRPSAGSLELPSFISLSSSPEEADAPDTPDTPDTLTAESAQVKEKKLQIKPRL</sequence>
<feature type="compositionally biased region" description="Low complexity" evidence="11">
    <location>
        <begin position="208"/>
        <end position="225"/>
    </location>
</feature>
<dbReference type="Pfam" id="PF00642">
    <property type="entry name" value="zf-CCCH"/>
    <property type="match status" value="2"/>
</dbReference>
<feature type="region of interest" description="Disordered" evidence="11">
    <location>
        <begin position="360"/>
        <end position="477"/>
    </location>
</feature>
<feature type="compositionally biased region" description="Low complexity" evidence="11">
    <location>
        <begin position="89"/>
        <end position="107"/>
    </location>
</feature>
<feature type="zinc finger region" description="C3H1-type" evidence="10">
    <location>
        <begin position="749"/>
        <end position="775"/>
    </location>
</feature>
<evidence type="ECO:0000259" key="12">
    <source>
        <dbReference type="PROSITE" id="PS50103"/>
    </source>
</evidence>
<evidence type="ECO:0000256" key="11">
    <source>
        <dbReference type="SAM" id="MobiDB-lite"/>
    </source>
</evidence>
<evidence type="ECO:0000256" key="2">
    <source>
        <dbReference type="ARBA" id="ARBA00022737"/>
    </source>
</evidence>
<proteinExistence type="predicted"/>
<feature type="region of interest" description="Disordered" evidence="11">
    <location>
        <begin position="824"/>
        <end position="918"/>
    </location>
</feature>
<dbReference type="InterPro" id="IPR036855">
    <property type="entry name" value="Znf_CCCH_sf"/>
</dbReference>
<feature type="domain" description="C3H1-type" evidence="12">
    <location>
        <begin position="804"/>
        <end position="826"/>
    </location>
</feature>
<evidence type="ECO:0000313" key="14">
    <source>
        <dbReference type="Proteomes" id="UP001178508"/>
    </source>
</evidence>
<feature type="zinc finger region" description="C3H1-type" evidence="10">
    <location>
        <begin position="725"/>
        <end position="748"/>
    </location>
</feature>
<dbReference type="PANTHER" id="PTHR46156">
    <property type="entry name" value="CCCH ZINGC FINGER"/>
    <property type="match status" value="1"/>
</dbReference>
<feature type="compositionally biased region" description="Polar residues" evidence="11">
    <location>
        <begin position="68"/>
        <end position="88"/>
    </location>
</feature>
<dbReference type="EMBL" id="OY660870">
    <property type="protein sequence ID" value="CAJ1059423.1"/>
    <property type="molecule type" value="Genomic_DNA"/>
</dbReference>
<feature type="domain" description="C3H1-type" evidence="12">
    <location>
        <begin position="749"/>
        <end position="775"/>
    </location>
</feature>
<feature type="zinc finger region" description="C3H1-type" evidence="10">
    <location>
        <begin position="804"/>
        <end position="826"/>
    </location>
</feature>
<evidence type="ECO:0000256" key="1">
    <source>
        <dbReference type="ARBA" id="ARBA00022723"/>
    </source>
</evidence>
<accession>A0AAV1FFU0</accession>
<keyword evidence="4 10" id="KW-0862">Zinc</keyword>
<comment type="function">
    <text evidence="6">Required for the export of polyadenylated mRNAs from the nucleus. Enhances ACVR1B-induced SMAD-dependent transcription. Binds to single-stranded DNA but not to double-stranded DNA in vitro. Involved in RNA cleavage.</text>
</comment>
<feature type="compositionally biased region" description="Polar residues" evidence="11">
    <location>
        <begin position="128"/>
        <end position="141"/>
    </location>
</feature>
<dbReference type="Gene3D" id="4.10.1000.10">
    <property type="entry name" value="Zinc finger, CCCH-type"/>
    <property type="match status" value="2"/>
</dbReference>
<keyword evidence="5" id="KW-0238">DNA-binding</keyword>
<feature type="region of interest" description="Disordered" evidence="11">
    <location>
        <begin position="482"/>
        <end position="501"/>
    </location>
</feature>
<evidence type="ECO:0000256" key="7">
    <source>
        <dbReference type="ARBA" id="ARBA00064187"/>
    </source>
</evidence>
<feature type="compositionally biased region" description="Low complexity" evidence="11">
    <location>
        <begin position="50"/>
        <end position="61"/>
    </location>
</feature>
<evidence type="ECO:0000256" key="3">
    <source>
        <dbReference type="ARBA" id="ARBA00022771"/>
    </source>
</evidence>
<dbReference type="PANTHER" id="PTHR46156:SF1">
    <property type="entry name" value="ZINC FINGER CCCH DOMAIN-CONTAINING PROTEIN 3"/>
    <property type="match status" value="1"/>
</dbReference>
<dbReference type="GO" id="GO:0008270">
    <property type="term" value="F:zinc ion binding"/>
    <property type="evidence" value="ECO:0007669"/>
    <property type="project" value="UniProtKB-KW"/>
</dbReference>
<dbReference type="SUPFAM" id="SSF90229">
    <property type="entry name" value="CCCH zinc finger"/>
    <property type="match status" value="2"/>
</dbReference>
<feature type="zinc finger region" description="C3H1-type" evidence="10">
    <location>
        <begin position="693"/>
        <end position="721"/>
    </location>
</feature>
<dbReference type="PROSITE" id="PS50103">
    <property type="entry name" value="ZF_C3H1"/>
    <property type="match status" value="5"/>
</dbReference>
<dbReference type="FunFam" id="4.10.1000.10:FF:000008">
    <property type="entry name" value="zinc finger CCCH domain-containing protein 3"/>
    <property type="match status" value="1"/>
</dbReference>
<gene>
    <name evidence="13" type="ORF">XNOV1_A014907</name>
</gene>
<evidence type="ECO:0000256" key="8">
    <source>
        <dbReference type="ARBA" id="ARBA00071600"/>
    </source>
</evidence>
<feature type="domain" description="C3H1-type" evidence="12">
    <location>
        <begin position="725"/>
        <end position="748"/>
    </location>
</feature>
<protein>
    <recommendedName>
        <fullName evidence="8">Zinc finger CCCH domain-containing protein 3</fullName>
    </recommendedName>
    <alternativeName>
        <fullName evidence="9">Smad-interacting CPSF-like factor</fullName>
    </alternativeName>
</protein>
<dbReference type="Proteomes" id="UP001178508">
    <property type="component" value="Chromosome 7"/>
</dbReference>
<evidence type="ECO:0000313" key="13">
    <source>
        <dbReference type="EMBL" id="CAJ1059423.1"/>
    </source>
</evidence>
<keyword evidence="1 10" id="KW-0479">Metal-binding</keyword>
<name>A0AAV1FFU0_XYRNO</name>
<feature type="compositionally biased region" description="Low complexity" evidence="11">
    <location>
        <begin position="402"/>
        <end position="411"/>
    </location>
</feature>
<feature type="zinc finger region" description="C3H1-type" evidence="10">
    <location>
        <begin position="776"/>
        <end position="803"/>
    </location>
</feature>
<dbReference type="GO" id="GO:0005634">
    <property type="term" value="C:nucleus"/>
    <property type="evidence" value="ECO:0007669"/>
    <property type="project" value="TreeGrafter"/>
</dbReference>
<organism evidence="13 14">
    <name type="scientific">Xyrichtys novacula</name>
    <name type="common">Pearly razorfish</name>
    <name type="synonym">Hemipteronotus novacula</name>
    <dbReference type="NCBI Taxonomy" id="13765"/>
    <lineage>
        <taxon>Eukaryota</taxon>
        <taxon>Metazoa</taxon>
        <taxon>Chordata</taxon>
        <taxon>Craniata</taxon>
        <taxon>Vertebrata</taxon>
        <taxon>Euteleostomi</taxon>
        <taxon>Actinopterygii</taxon>
        <taxon>Neopterygii</taxon>
        <taxon>Teleostei</taxon>
        <taxon>Neoteleostei</taxon>
        <taxon>Acanthomorphata</taxon>
        <taxon>Eupercaria</taxon>
        <taxon>Labriformes</taxon>
        <taxon>Labridae</taxon>
        <taxon>Xyrichtys</taxon>
    </lineage>
</organism>
<feature type="domain" description="C3H1-type" evidence="12">
    <location>
        <begin position="693"/>
        <end position="721"/>
    </location>
</feature>
<keyword evidence="14" id="KW-1185">Reference proteome</keyword>
<evidence type="ECO:0000256" key="5">
    <source>
        <dbReference type="ARBA" id="ARBA00023125"/>
    </source>
</evidence>